<feature type="transmembrane region" description="Helical" evidence="1">
    <location>
        <begin position="165"/>
        <end position="187"/>
    </location>
</feature>
<reference evidence="2 3" key="1">
    <citation type="submission" date="2016-12" db="EMBL/GenBank/DDBJ databases">
        <title>Izhakiella australiana sp. nov. of genus Izhakiella isolated from Australian desert.</title>
        <authorList>
            <person name="Ji M."/>
        </authorList>
    </citation>
    <scope>NUCLEOTIDE SEQUENCE [LARGE SCALE GENOMIC DNA]</scope>
    <source>
        <strain evidence="2 3">D4N98</strain>
    </source>
</reference>
<dbReference type="STRING" id="1926881.BTJ39_02865"/>
<keyword evidence="3" id="KW-1185">Reference proteome</keyword>
<dbReference type="EMBL" id="MRUL01000001">
    <property type="protein sequence ID" value="OON42112.1"/>
    <property type="molecule type" value="Genomic_DNA"/>
</dbReference>
<evidence type="ECO:0000313" key="3">
    <source>
        <dbReference type="Proteomes" id="UP000190667"/>
    </source>
</evidence>
<feature type="transmembrane region" description="Helical" evidence="1">
    <location>
        <begin position="20"/>
        <end position="40"/>
    </location>
</feature>
<feature type="transmembrane region" description="Helical" evidence="1">
    <location>
        <begin position="105"/>
        <end position="128"/>
    </location>
</feature>
<proteinExistence type="predicted"/>
<sequence>MSNLSLTRRSQPDEPAGGIITAFIASVLAAETGLLIVFSIQRGGLFTLSLCGLLLLALAVGFIIARQPLFHRVKTLRKIYWGFFTCALGILLIIPALQGRLAGEVLAVAVVISGFGAGIICTALAQDLTDGRNHPLRRRLALIVYVAMLAAALCSGYGIDNTHDYSLAFAIVADLALLGAVYSKIIYHDRAQ</sequence>
<evidence type="ECO:0000256" key="1">
    <source>
        <dbReference type="SAM" id="Phobius"/>
    </source>
</evidence>
<keyword evidence="1" id="KW-0812">Transmembrane</keyword>
<keyword evidence="1" id="KW-1133">Transmembrane helix</keyword>
<dbReference type="InterPro" id="IPR036259">
    <property type="entry name" value="MFS_trans_sf"/>
</dbReference>
<name>A0A1S8YTF4_9GAMM</name>
<feature type="transmembrane region" description="Helical" evidence="1">
    <location>
        <begin position="46"/>
        <end position="67"/>
    </location>
</feature>
<keyword evidence="1" id="KW-0472">Membrane</keyword>
<accession>A0A1S8YTF4</accession>
<protein>
    <submittedName>
        <fullName evidence="2">Uncharacterized protein</fullName>
    </submittedName>
</protein>
<dbReference type="AlphaFoldDB" id="A0A1S8YTF4"/>
<comment type="caution">
    <text evidence="2">The sequence shown here is derived from an EMBL/GenBank/DDBJ whole genome shotgun (WGS) entry which is preliminary data.</text>
</comment>
<dbReference type="SUPFAM" id="SSF103473">
    <property type="entry name" value="MFS general substrate transporter"/>
    <property type="match status" value="1"/>
</dbReference>
<evidence type="ECO:0000313" key="2">
    <source>
        <dbReference type="EMBL" id="OON42112.1"/>
    </source>
</evidence>
<feature type="transmembrane region" description="Helical" evidence="1">
    <location>
        <begin position="79"/>
        <end position="99"/>
    </location>
</feature>
<dbReference type="RefSeq" id="WP_078001144.1">
    <property type="nucleotide sequence ID" value="NZ_MRUL01000001.1"/>
</dbReference>
<organism evidence="2 3">
    <name type="scientific">Izhakiella australiensis</name>
    <dbReference type="NCBI Taxonomy" id="1926881"/>
    <lineage>
        <taxon>Bacteria</taxon>
        <taxon>Pseudomonadati</taxon>
        <taxon>Pseudomonadota</taxon>
        <taxon>Gammaproteobacteria</taxon>
        <taxon>Enterobacterales</taxon>
        <taxon>Erwiniaceae</taxon>
        <taxon>Izhakiella</taxon>
    </lineage>
</organism>
<dbReference type="Proteomes" id="UP000190667">
    <property type="component" value="Unassembled WGS sequence"/>
</dbReference>
<feature type="transmembrane region" description="Helical" evidence="1">
    <location>
        <begin position="140"/>
        <end position="159"/>
    </location>
</feature>
<gene>
    <name evidence="2" type="ORF">BTJ39_02865</name>
</gene>